<organism evidence="2 3">
    <name type="scientific">Xanthocytophaga flava</name>
    <dbReference type="NCBI Taxonomy" id="3048013"/>
    <lineage>
        <taxon>Bacteria</taxon>
        <taxon>Pseudomonadati</taxon>
        <taxon>Bacteroidota</taxon>
        <taxon>Cytophagia</taxon>
        <taxon>Cytophagales</taxon>
        <taxon>Rhodocytophagaceae</taxon>
        <taxon>Xanthocytophaga</taxon>
    </lineage>
</organism>
<gene>
    <name evidence="2" type="ORF">QNI16_16795</name>
</gene>
<dbReference type="RefSeq" id="WP_313980920.1">
    <property type="nucleotide sequence ID" value="NZ_JASJOS010000007.1"/>
</dbReference>
<feature type="transmembrane region" description="Helical" evidence="1">
    <location>
        <begin position="77"/>
        <end position="98"/>
    </location>
</feature>
<sequence>MVFSSPLFLFLFLPITLLLTYLTPAQYRNIPLLLASLLFYVWGESEYSMVMIFSAGMNYLFGRLIERNWGNSMSNFIFLFTGETVLMLVTGLIFTTPIRRYLEDKIANYSLSLTWQQVYNVVYTVSLFASFTLAIMYLAANTYNPFIYFRF</sequence>
<feature type="transmembrane region" description="Helical" evidence="1">
    <location>
        <begin position="48"/>
        <end position="65"/>
    </location>
</feature>
<proteinExistence type="predicted"/>
<protein>
    <submittedName>
        <fullName evidence="2">Uncharacterized protein</fullName>
    </submittedName>
</protein>
<reference evidence="2" key="1">
    <citation type="submission" date="2023-05" db="EMBL/GenBank/DDBJ databases">
        <authorList>
            <person name="Zhang X."/>
        </authorList>
    </citation>
    <scope>NUCLEOTIDE SEQUENCE</scope>
    <source>
        <strain evidence="2">YF14B1</strain>
    </source>
</reference>
<dbReference type="EMBL" id="JASJOS010000007">
    <property type="protein sequence ID" value="MDJ1482164.1"/>
    <property type="molecule type" value="Genomic_DNA"/>
</dbReference>
<accession>A0AAE3U9W9</accession>
<evidence type="ECO:0000313" key="3">
    <source>
        <dbReference type="Proteomes" id="UP001241110"/>
    </source>
</evidence>
<dbReference type="Proteomes" id="UP001241110">
    <property type="component" value="Unassembled WGS sequence"/>
</dbReference>
<feature type="transmembrane region" description="Helical" evidence="1">
    <location>
        <begin position="118"/>
        <end position="140"/>
    </location>
</feature>
<keyword evidence="1" id="KW-0472">Membrane</keyword>
<name>A0AAE3U9W9_9BACT</name>
<comment type="caution">
    <text evidence="2">The sequence shown here is derived from an EMBL/GenBank/DDBJ whole genome shotgun (WGS) entry which is preliminary data.</text>
</comment>
<dbReference type="AlphaFoldDB" id="A0AAE3U9W9"/>
<keyword evidence="1" id="KW-1133">Transmembrane helix</keyword>
<evidence type="ECO:0000313" key="2">
    <source>
        <dbReference type="EMBL" id="MDJ1482164.1"/>
    </source>
</evidence>
<keyword evidence="1" id="KW-0812">Transmembrane</keyword>
<evidence type="ECO:0000256" key="1">
    <source>
        <dbReference type="SAM" id="Phobius"/>
    </source>
</evidence>